<organism evidence="2 3">
    <name type="scientific">Equus asinus</name>
    <name type="common">Donkey</name>
    <name type="synonym">Equus africanus asinus</name>
    <dbReference type="NCBI Taxonomy" id="9793"/>
    <lineage>
        <taxon>Eukaryota</taxon>
        <taxon>Metazoa</taxon>
        <taxon>Chordata</taxon>
        <taxon>Craniata</taxon>
        <taxon>Vertebrata</taxon>
        <taxon>Euteleostomi</taxon>
        <taxon>Mammalia</taxon>
        <taxon>Eutheria</taxon>
        <taxon>Laurasiatheria</taxon>
        <taxon>Perissodactyla</taxon>
        <taxon>Equidae</taxon>
        <taxon>Equus</taxon>
    </lineage>
</organism>
<evidence type="ECO:0000256" key="1">
    <source>
        <dbReference type="SAM" id="MobiDB-lite"/>
    </source>
</evidence>
<reference evidence="2" key="3">
    <citation type="submission" date="2025-09" db="UniProtKB">
        <authorList>
            <consortium name="Ensembl"/>
        </authorList>
    </citation>
    <scope>IDENTIFICATION</scope>
</reference>
<dbReference type="PANTHER" id="PTHR13902">
    <property type="entry name" value="SERINE/THREONINE-PROTEIN KINASE WNK WITH NO LYSINE -RELATED"/>
    <property type="match status" value="1"/>
</dbReference>
<evidence type="ECO:0000313" key="3">
    <source>
        <dbReference type="Proteomes" id="UP000694387"/>
    </source>
</evidence>
<sequence>MCALEMAVLEIQANGDTRVTEEAIARARHSLSDPNMREFILSCLARDPARRPSAHNLLFHRVLFEVHSLKLLAAHCFIQHQYLMPENVVEEKTKAMDLQAVLAEIPRHPRPPLQWRYSEISCLELDKFLEDVRNGIYPLMNFAAARPLGLPRVLAPPPEEAQKAKTPTPEPFDSETRKVNGLREPNCDLLPPQLTLLLVLEDRLHRQLTYDLLPTDSAQDLAAELVHYGFVHEDDRTKLATFLESTFLKYRGAQL</sequence>
<evidence type="ECO:0000313" key="2">
    <source>
        <dbReference type="Ensembl" id="ENSEASP00005050184.1"/>
    </source>
</evidence>
<dbReference type="Proteomes" id="UP000694387">
    <property type="component" value="Chromosome 12"/>
</dbReference>
<evidence type="ECO:0008006" key="4">
    <source>
        <dbReference type="Google" id="ProtNLM"/>
    </source>
</evidence>
<feature type="region of interest" description="Disordered" evidence="1">
    <location>
        <begin position="155"/>
        <end position="179"/>
    </location>
</feature>
<accession>A0A9L0JAI4</accession>
<keyword evidence="3" id="KW-1185">Reference proteome</keyword>
<dbReference type="InterPro" id="IPR050588">
    <property type="entry name" value="WNK_Ser-Thr_kinase"/>
</dbReference>
<name>A0A9L0JAI4_EQUAS</name>
<dbReference type="SUPFAM" id="SSF56112">
    <property type="entry name" value="Protein kinase-like (PK-like)"/>
    <property type="match status" value="1"/>
</dbReference>
<dbReference type="InterPro" id="IPR011009">
    <property type="entry name" value="Kinase-like_dom_sf"/>
</dbReference>
<reference evidence="2 3" key="1">
    <citation type="journal article" date="2020" name="Nat. Commun.">
        <title>Donkey genomes provide new insights into domestication and selection for coat color.</title>
        <authorList>
            <person name="Wang"/>
            <person name="C."/>
            <person name="Li"/>
            <person name="H."/>
            <person name="Guo"/>
            <person name="Y."/>
            <person name="Huang"/>
            <person name="J."/>
            <person name="Sun"/>
            <person name="Y."/>
            <person name="Min"/>
            <person name="J."/>
            <person name="Wang"/>
            <person name="J."/>
            <person name="Fang"/>
            <person name="X."/>
            <person name="Zhao"/>
            <person name="Z."/>
            <person name="Wang"/>
            <person name="S."/>
            <person name="Zhang"/>
            <person name="Y."/>
            <person name="Liu"/>
            <person name="Q."/>
            <person name="Jiang"/>
            <person name="Q."/>
            <person name="Wang"/>
            <person name="X."/>
            <person name="Guo"/>
            <person name="Y."/>
            <person name="Yang"/>
            <person name="C."/>
            <person name="Wang"/>
            <person name="Y."/>
            <person name="Tian"/>
            <person name="F."/>
            <person name="Zhuang"/>
            <person name="G."/>
            <person name="Fan"/>
            <person name="Y."/>
            <person name="Gao"/>
            <person name="Q."/>
            <person name="Li"/>
            <person name="Y."/>
            <person name="Ju"/>
            <person name="Z."/>
            <person name="Li"/>
            <person name="J."/>
            <person name="Li"/>
            <person name="R."/>
            <person name="Hou"/>
            <person name="M."/>
            <person name="Yang"/>
            <person name="G."/>
            <person name="Liu"/>
            <person name="G."/>
            <person name="Liu"/>
            <person name="W."/>
            <person name="Guo"/>
            <person name="J."/>
            <person name="Pan"/>
            <person name="S."/>
            <person name="Fan"/>
            <person name="G."/>
            <person name="Zhang"/>
            <person name="W."/>
            <person name="Zhang"/>
            <person name="R."/>
            <person name="Yu"/>
            <person name="J."/>
            <person name="Zhang"/>
            <person name="X."/>
            <person name="Yin"/>
            <person name="Q."/>
            <person name="Ji"/>
            <person name="C."/>
            <person name="Jin"/>
            <person name="Y."/>
            <person name="Yue"/>
            <person name="G."/>
            <person name="Liu"/>
            <person name="M."/>
            <person name="Xu"/>
            <person name="J."/>
            <person name="Liu"/>
            <person name="S."/>
            <person name="Jordana"/>
            <person name="J."/>
            <person name="Noce"/>
            <person name="A."/>
            <person name="Amills"/>
            <person name="M."/>
            <person name="Wu"/>
            <person name="D.D."/>
            <person name="Li"/>
            <person name="S."/>
            <person name="Zhou"/>
            <person name="X. and Zhong"/>
            <person name="J."/>
        </authorList>
    </citation>
    <scope>NUCLEOTIDE SEQUENCE [LARGE SCALE GENOMIC DNA]</scope>
</reference>
<proteinExistence type="predicted"/>
<dbReference type="AlphaFoldDB" id="A0A9L0JAI4"/>
<protein>
    <recommendedName>
        <fullName evidence="4">Nuclear receptor binding protein 2</fullName>
    </recommendedName>
</protein>
<reference evidence="2" key="2">
    <citation type="submission" date="2025-08" db="UniProtKB">
        <authorList>
            <consortium name="Ensembl"/>
        </authorList>
    </citation>
    <scope>IDENTIFICATION</scope>
</reference>
<dbReference type="GeneTree" id="ENSGT00940000160430"/>
<dbReference type="Gene3D" id="1.10.510.10">
    <property type="entry name" value="Transferase(Phosphotransferase) domain 1"/>
    <property type="match status" value="1"/>
</dbReference>
<dbReference type="Ensembl" id="ENSEAST00005015131.2">
    <property type="protein sequence ID" value="ENSEASP00005050184.1"/>
    <property type="gene ID" value="ENSEASG00005009702.2"/>
</dbReference>